<dbReference type="SUPFAM" id="SSF47616">
    <property type="entry name" value="GST C-terminal domain-like"/>
    <property type="match status" value="1"/>
</dbReference>
<dbReference type="EMBL" id="GL945430">
    <property type="protein sequence ID" value="EGO28700.1"/>
    <property type="molecule type" value="Genomic_DNA"/>
</dbReference>
<dbReference type="SUPFAM" id="SSF54984">
    <property type="entry name" value="eEF-1beta-like"/>
    <property type="match status" value="1"/>
</dbReference>
<dbReference type="InterPro" id="IPR036219">
    <property type="entry name" value="eEF-1beta-like_sf"/>
</dbReference>
<dbReference type="SMART" id="SM00888">
    <property type="entry name" value="EF1_GNE"/>
    <property type="match status" value="1"/>
</dbReference>
<dbReference type="Gene3D" id="3.30.70.60">
    <property type="match status" value="1"/>
</dbReference>
<evidence type="ECO:0000256" key="2">
    <source>
        <dbReference type="ARBA" id="ARBA00022768"/>
    </source>
</evidence>
<sequence>MSFNIASLEQHLSTRSYVEGYTPSQADVHVFKAITAAPDAGAHPHVTRWYAHIKSYSAEHDGLPGSSTAGQKFTEAAPVAEAAAEEDDEIDLFGEEDEEEDAEAERVKAERVAAYHAKKANKPKTIAKSVVTLEVKPWDDETDMKALEESVRSVEMEGLVWGASTLVAIGYGIKKLQITLVIEDELVSLDDLQEQLAGLEDYVQSTDVAAMQNCKISLRIGLCLVVCAIKCRV</sequence>
<dbReference type="InterPro" id="IPR014717">
    <property type="entry name" value="Transl_elong_EF1B/ribsomal_bS6"/>
</dbReference>
<name>F8NJW4_SERL9</name>
<dbReference type="RefSeq" id="XP_007314899.1">
    <property type="nucleotide sequence ID" value="XM_007314837.1"/>
</dbReference>
<gene>
    <name evidence="6" type="ORF">SERLADRAFT_459408</name>
</gene>
<evidence type="ECO:0008006" key="7">
    <source>
        <dbReference type="Google" id="ProtNLM"/>
    </source>
</evidence>
<dbReference type="InterPro" id="IPR018940">
    <property type="entry name" value="EF-1_beta_acid_region_euk"/>
</dbReference>
<comment type="similarity">
    <text evidence="1">Belongs to the EF-1-beta/EF-1-delta family.</text>
</comment>
<dbReference type="GO" id="GO:0005853">
    <property type="term" value="C:eukaryotic translation elongation factor 1 complex"/>
    <property type="evidence" value="ECO:0007669"/>
    <property type="project" value="InterPro"/>
</dbReference>
<dbReference type="PANTHER" id="PTHR11595">
    <property type="entry name" value="EF-HAND AND COILED-COIL DOMAIN-CONTAINING FAMILY MEMBER"/>
    <property type="match status" value="1"/>
</dbReference>
<evidence type="ECO:0000259" key="5">
    <source>
        <dbReference type="SMART" id="SM01182"/>
    </source>
</evidence>
<proteinExistence type="inferred from homology"/>
<dbReference type="Pfam" id="PF10587">
    <property type="entry name" value="EF-1_beta_acid"/>
    <property type="match status" value="1"/>
</dbReference>
<feature type="domain" description="Elongation factor 1 beta central acidic region eukaryote" evidence="5">
    <location>
        <begin position="92"/>
        <end position="119"/>
    </location>
</feature>
<dbReference type="HOGENOM" id="CLU_050172_0_2_1"/>
<evidence type="ECO:0000256" key="1">
    <source>
        <dbReference type="ARBA" id="ARBA00007411"/>
    </source>
</evidence>
<dbReference type="GO" id="GO:0005085">
    <property type="term" value="F:guanyl-nucleotide exchange factor activity"/>
    <property type="evidence" value="ECO:0007669"/>
    <property type="project" value="TreeGrafter"/>
</dbReference>
<keyword evidence="2" id="KW-0251">Elongation factor</keyword>
<dbReference type="KEGG" id="sla:SERLADRAFT_459408"/>
<reference evidence="6" key="1">
    <citation type="submission" date="2011-04" db="EMBL/GenBank/DDBJ databases">
        <title>Evolution of plant cell wall degrading machinery underlies the functional diversity of forest fungi.</title>
        <authorList>
            <consortium name="US DOE Joint Genome Institute (JGI-PGF)"/>
            <person name="Eastwood D.C."/>
            <person name="Floudas D."/>
            <person name="Binder M."/>
            <person name="Majcherczyk A."/>
            <person name="Schneider P."/>
            <person name="Aerts A."/>
            <person name="Asiegbu F.O."/>
            <person name="Baker S.E."/>
            <person name="Barry K."/>
            <person name="Bendiksby M."/>
            <person name="Blumentritt M."/>
            <person name="Coutinho P.M."/>
            <person name="Cullen D."/>
            <person name="Cullen D."/>
            <person name="Gathman A."/>
            <person name="Goodell B."/>
            <person name="Henrissat B."/>
            <person name="Ihrmark K."/>
            <person name="Kauserud H."/>
            <person name="Kohler A."/>
            <person name="LaButti K."/>
            <person name="Lapidus A."/>
            <person name="Lavin J.L."/>
            <person name="Lee Y.-H."/>
            <person name="Lindquist E."/>
            <person name="Lilly W."/>
            <person name="Lucas S."/>
            <person name="Morin E."/>
            <person name="Murat C."/>
            <person name="Oguiza J.A."/>
            <person name="Park J."/>
            <person name="Pisabarro A.G."/>
            <person name="Riley R."/>
            <person name="Rosling A."/>
            <person name="Salamov A."/>
            <person name="Schmidt O."/>
            <person name="Schmutz J."/>
            <person name="Skrede I."/>
            <person name="Stenlid J."/>
            <person name="Wiebenga A."/>
            <person name="Xie X."/>
            <person name="Kues U."/>
            <person name="Hibbett D.S."/>
            <person name="Hoffmeister D."/>
            <person name="Hogberg N."/>
            <person name="Martin F."/>
            <person name="Grigoriev I.V."/>
            <person name="Watkinson S.C."/>
        </authorList>
    </citation>
    <scope>NUCLEOTIDE SEQUENCE</scope>
    <source>
        <strain evidence="6">S7.9</strain>
    </source>
</reference>
<dbReference type="SMART" id="SM01182">
    <property type="entry name" value="EF-1_beta_acid"/>
    <property type="match status" value="1"/>
</dbReference>
<dbReference type="InterPro" id="IPR036282">
    <property type="entry name" value="Glutathione-S-Trfase_C_sf"/>
</dbReference>
<dbReference type="PROSITE" id="PS00824">
    <property type="entry name" value="EF1BD_1"/>
    <property type="match status" value="1"/>
</dbReference>
<dbReference type="FunFam" id="3.30.70.60:FF:000001">
    <property type="entry name" value="Elongation factor 1-beta 1 like"/>
    <property type="match status" value="1"/>
</dbReference>
<dbReference type="Proteomes" id="UP000008064">
    <property type="component" value="Unassembled WGS sequence"/>
</dbReference>
<dbReference type="GO" id="GO:0005829">
    <property type="term" value="C:cytosol"/>
    <property type="evidence" value="ECO:0007669"/>
    <property type="project" value="TreeGrafter"/>
</dbReference>
<dbReference type="GO" id="GO:0003746">
    <property type="term" value="F:translation elongation factor activity"/>
    <property type="evidence" value="ECO:0007669"/>
    <property type="project" value="UniProtKB-KW"/>
</dbReference>
<dbReference type="Pfam" id="PF00736">
    <property type="entry name" value="EF1_GNE"/>
    <property type="match status" value="1"/>
</dbReference>
<dbReference type="OrthoDB" id="331763at2759"/>
<dbReference type="Gene3D" id="1.20.1050.130">
    <property type="match status" value="1"/>
</dbReference>
<dbReference type="InterPro" id="IPR014038">
    <property type="entry name" value="EF1B_bsu/dsu_GNE"/>
</dbReference>
<dbReference type="GeneID" id="18817887"/>
<dbReference type="InterPro" id="IPR049720">
    <property type="entry name" value="EF1B_bsu/dsu"/>
</dbReference>
<dbReference type="InterPro" id="IPR001326">
    <property type="entry name" value="Transl_elong_EF1B_B/D_CS"/>
</dbReference>
<evidence type="ECO:0000313" key="6">
    <source>
        <dbReference type="EMBL" id="EGO28700.1"/>
    </source>
</evidence>
<evidence type="ECO:0000259" key="4">
    <source>
        <dbReference type="SMART" id="SM00888"/>
    </source>
</evidence>
<protein>
    <recommendedName>
        <fullName evidence="7">Translation elongation factor EF1B beta/delta subunit guanine nucleotide exchange domain-containing protein</fullName>
    </recommendedName>
</protein>
<feature type="domain" description="Translation elongation factor EF1B beta/delta subunit guanine nucleotide exchange" evidence="4">
    <location>
        <begin position="128"/>
        <end position="214"/>
    </location>
</feature>
<dbReference type="CDD" id="cd00292">
    <property type="entry name" value="EF1B"/>
    <property type="match status" value="1"/>
</dbReference>
<dbReference type="AlphaFoldDB" id="F8NJW4"/>
<organism>
    <name type="scientific">Serpula lacrymans var. lacrymans (strain S7.9)</name>
    <name type="common">Dry rot fungus</name>
    <dbReference type="NCBI Taxonomy" id="578457"/>
    <lineage>
        <taxon>Eukaryota</taxon>
        <taxon>Fungi</taxon>
        <taxon>Dikarya</taxon>
        <taxon>Basidiomycota</taxon>
        <taxon>Agaricomycotina</taxon>
        <taxon>Agaricomycetes</taxon>
        <taxon>Agaricomycetidae</taxon>
        <taxon>Boletales</taxon>
        <taxon>Coniophorineae</taxon>
        <taxon>Serpulaceae</taxon>
        <taxon>Serpula</taxon>
    </lineage>
</organism>
<dbReference type="PANTHER" id="PTHR11595:SF21">
    <property type="entry name" value="ELONGATION FACTOR 1-BETA"/>
    <property type="match status" value="1"/>
</dbReference>
<evidence type="ECO:0000256" key="3">
    <source>
        <dbReference type="ARBA" id="ARBA00022917"/>
    </source>
</evidence>
<accession>F8NJW4</accession>
<keyword evidence="3" id="KW-0648">Protein biosynthesis</keyword>